<dbReference type="CDD" id="cd03217">
    <property type="entry name" value="ABC_FeS_Assembly"/>
    <property type="match status" value="1"/>
</dbReference>
<dbReference type="SMART" id="SM00382">
    <property type="entry name" value="AAA"/>
    <property type="match status" value="1"/>
</dbReference>
<dbReference type="PANTHER" id="PTHR43204:SF1">
    <property type="entry name" value="ABC TRANSPORTER I FAMILY MEMBER 6, CHLOROPLASTIC"/>
    <property type="match status" value="1"/>
</dbReference>
<dbReference type="EMBL" id="CAFBLN010000002">
    <property type="protein sequence ID" value="CAB4859398.1"/>
    <property type="molecule type" value="Genomic_DNA"/>
</dbReference>
<dbReference type="SUPFAM" id="SSF52540">
    <property type="entry name" value="P-loop containing nucleoside triphosphate hydrolases"/>
    <property type="match status" value="1"/>
</dbReference>
<dbReference type="AlphaFoldDB" id="A0A6J7CR60"/>
<feature type="domain" description="ABC transporter" evidence="3">
    <location>
        <begin position="4"/>
        <end position="238"/>
    </location>
</feature>
<name>A0A6J7CR60_9ZZZZ</name>
<dbReference type="PANTHER" id="PTHR43204">
    <property type="entry name" value="ABC TRANSPORTER I FAMILY MEMBER 6, CHLOROPLASTIC"/>
    <property type="match status" value="1"/>
</dbReference>
<dbReference type="GO" id="GO:0005524">
    <property type="term" value="F:ATP binding"/>
    <property type="evidence" value="ECO:0007669"/>
    <property type="project" value="UniProtKB-KW"/>
</dbReference>
<dbReference type="GO" id="GO:0016887">
    <property type="term" value="F:ATP hydrolysis activity"/>
    <property type="evidence" value="ECO:0007669"/>
    <property type="project" value="InterPro"/>
</dbReference>
<keyword evidence="2" id="KW-0067">ATP-binding</keyword>
<evidence type="ECO:0000256" key="2">
    <source>
        <dbReference type="ARBA" id="ARBA00022840"/>
    </source>
</evidence>
<dbReference type="InterPro" id="IPR027417">
    <property type="entry name" value="P-loop_NTPase"/>
</dbReference>
<dbReference type="InterPro" id="IPR003439">
    <property type="entry name" value="ABC_transporter-like_ATP-bd"/>
</dbReference>
<evidence type="ECO:0000256" key="1">
    <source>
        <dbReference type="ARBA" id="ARBA00022741"/>
    </source>
</evidence>
<organism evidence="4">
    <name type="scientific">freshwater metagenome</name>
    <dbReference type="NCBI Taxonomy" id="449393"/>
    <lineage>
        <taxon>unclassified sequences</taxon>
        <taxon>metagenomes</taxon>
        <taxon>ecological metagenomes</taxon>
    </lineage>
</organism>
<evidence type="ECO:0000313" key="4">
    <source>
        <dbReference type="EMBL" id="CAB4859398.1"/>
    </source>
</evidence>
<dbReference type="PROSITE" id="PS50893">
    <property type="entry name" value="ABC_TRANSPORTER_2"/>
    <property type="match status" value="1"/>
</dbReference>
<protein>
    <submittedName>
        <fullName evidence="4">Unannotated protein</fullName>
    </submittedName>
</protein>
<dbReference type="NCBIfam" id="TIGR01978">
    <property type="entry name" value="sufC"/>
    <property type="match status" value="1"/>
</dbReference>
<dbReference type="InterPro" id="IPR003593">
    <property type="entry name" value="AAA+_ATPase"/>
</dbReference>
<accession>A0A6J7CR60</accession>
<sequence>MSELVITDLHCNVGDKEILRGVNLTVRSGEVHVIMGPNGCGKSTLAHALTGRPGYTVTGGSVTLDGVELLGLAPSERTRAGLFLALQHPMEVPGVRPVDMLVAAGAKRNEVEATMALEAVNVGLRPELLERFVNVDLSGGERKRAEVVQLGVLKPAFAVLDEIDSGLDVDALGAVARRLELATKEWGLGVLAITHFRRLLQELTPDVIHVMSAGRVVAEGGPELAEVLERDGYEPFKESP</sequence>
<gene>
    <name evidence="4" type="ORF">UFOPK3381_00166</name>
</gene>
<reference evidence="4" key="1">
    <citation type="submission" date="2020-05" db="EMBL/GenBank/DDBJ databases">
        <authorList>
            <person name="Chiriac C."/>
            <person name="Salcher M."/>
            <person name="Ghai R."/>
            <person name="Kavagutti S V."/>
        </authorList>
    </citation>
    <scope>NUCLEOTIDE SEQUENCE</scope>
</reference>
<dbReference type="InterPro" id="IPR010230">
    <property type="entry name" value="FeS-cluster_ATPase_SufC"/>
</dbReference>
<keyword evidence="1" id="KW-0547">Nucleotide-binding</keyword>
<evidence type="ECO:0000259" key="3">
    <source>
        <dbReference type="PROSITE" id="PS50893"/>
    </source>
</evidence>
<proteinExistence type="predicted"/>
<dbReference type="Gene3D" id="3.40.50.300">
    <property type="entry name" value="P-loop containing nucleotide triphosphate hydrolases"/>
    <property type="match status" value="1"/>
</dbReference>
<dbReference type="Pfam" id="PF00005">
    <property type="entry name" value="ABC_tran"/>
    <property type="match status" value="1"/>
</dbReference>